<accession>A0A453JXS0</accession>
<reference evidence="1" key="4">
    <citation type="submission" date="2019-03" db="UniProtKB">
        <authorList>
            <consortium name="EnsemblPlants"/>
        </authorList>
    </citation>
    <scope>IDENTIFICATION</scope>
</reference>
<organism evidence="1 2">
    <name type="scientific">Aegilops tauschii subsp. strangulata</name>
    <name type="common">Goatgrass</name>
    <dbReference type="NCBI Taxonomy" id="200361"/>
    <lineage>
        <taxon>Eukaryota</taxon>
        <taxon>Viridiplantae</taxon>
        <taxon>Streptophyta</taxon>
        <taxon>Embryophyta</taxon>
        <taxon>Tracheophyta</taxon>
        <taxon>Spermatophyta</taxon>
        <taxon>Magnoliopsida</taxon>
        <taxon>Liliopsida</taxon>
        <taxon>Poales</taxon>
        <taxon>Poaceae</taxon>
        <taxon>BOP clade</taxon>
        <taxon>Pooideae</taxon>
        <taxon>Triticodae</taxon>
        <taxon>Triticeae</taxon>
        <taxon>Triticinae</taxon>
        <taxon>Aegilops</taxon>
    </lineage>
</organism>
<dbReference type="Gramene" id="AET5Gv20231700.1">
    <property type="protein sequence ID" value="AET5Gv20231700.1"/>
    <property type="gene ID" value="AET5Gv20231700"/>
</dbReference>
<reference evidence="1" key="5">
    <citation type="journal article" date="2021" name="G3 (Bethesda)">
        <title>Aegilops tauschii genome assembly Aet v5.0 features greater sequence contiguity and improved annotation.</title>
        <authorList>
            <person name="Wang L."/>
            <person name="Zhu T."/>
            <person name="Rodriguez J.C."/>
            <person name="Deal K.R."/>
            <person name="Dubcovsky J."/>
            <person name="McGuire P.E."/>
            <person name="Lux T."/>
            <person name="Spannagl M."/>
            <person name="Mayer K.F.X."/>
            <person name="Baldrich P."/>
            <person name="Meyers B.C."/>
            <person name="Huo N."/>
            <person name="Gu Y.Q."/>
            <person name="Zhou H."/>
            <person name="Devos K.M."/>
            <person name="Bennetzen J.L."/>
            <person name="Unver T."/>
            <person name="Budak H."/>
            <person name="Gulick P.J."/>
            <person name="Galiba G."/>
            <person name="Kalapos B."/>
            <person name="Nelson D.R."/>
            <person name="Li P."/>
            <person name="You F.M."/>
            <person name="Luo M.C."/>
            <person name="Dvorak J."/>
        </authorList>
    </citation>
    <scope>NUCLEOTIDE SEQUENCE [LARGE SCALE GENOMIC DNA]</scope>
    <source>
        <strain evidence="1">cv. AL8/78</strain>
    </source>
</reference>
<keyword evidence="2" id="KW-1185">Reference proteome</keyword>
<sequence length="71" mass="7856">MRRAHDNGILQKLHPRRPIPAISLYADNVMLFCHATESDVTAVREILALFGRASGLQVNYAKSSATVLHGR</sequence>
<reference evidence="2" key="1">
    <citation type="journal article" date="2014" name="Science">
        <title>Ancient hybridizations among the ancestral genomes of bread wheat.</title>
        <authorList>
            <consortium name="International Wheat Genome Sequencing Consortium,"/>
            <person name="Marcussen T."/>
            <person name="Sandve S.R."/>
            <person name="Heier L."/>
            <person name="Spannagl M."/>
            <person name="Pfeifer M."/>
            <person name="Jakobsen K.S."/>
            <person name="Wulff B.B."/>
            <person name="Steuernagel B."/>
            <person name="Mayer K.F."/>
            <person name="Olsen O.A."/>
        </authorList>
    </citation>
    <scope>NUCLEOTIDE SEQUENCE [LARGE SCALE GENOMIC DNA]</scope>
    <source>
        <strain evidence="2">cv. AL8/78</strain>
    </source>
</reference>
<name>A0A453JXS0_AEGTS</name>
<dbReference type="Proteomes" id="UP000015105">
    <property type="component" value="Chromosome 5D"/>
</dbReference>
<evidence type="ECO:0008006" key="3">
    <source>
        <dbReference type="Google" id="ProtNLM"/>
    </source>
</evidence>
<dbReference type="AlphaFoldDB" id="A0A453JXS0"/>
<evidence type="ECO:0000313" key="1">
    <source>
        <dbReference type="EnsemblPlants" id="AET5Gv20231700.1"/>
    </source>
</evidence>
<dbReference type="EnsemblPlants" id="AET5Gv20231700.1">
    <property type="protein sequence ID" value="AET5Gv20231700.1"/>
    <property type="gene ID" value="AET5Gv20231700"/>
</dbReference>
<proteinExistence type="predicted"/>
<evidence type="ECO:0000313" key="2">
    <source>
        <dbReference type="Proteomes" id="UP000015105"/>
    </source>
</evidence>
<reference evidence="1" key="3">
    <citation type="journal article" date="2017" name="Nature">
        <title>Genome sequence of the progenitor of the wheat D genome Aegilops tauschii.</title>
        <authorList>
            <person name="Luo M.C."/>
            <person name="Gu Y.Q."/>
            <person name="Puiu D."/>
            <person name="Wang H."/>
            <person name="Twardziok S.O."/>
            <person name="Deal K.R."/>
            <person name="Huo N."/>
            <person name="Zhu T."/>
            <person name="Wang L."/>
            <person name="Wang Y."/>
            <person name="McGuire P.E."/>
            <person name="Liu S."/>
            <person name="Long H."/>
            <person name="Ramasamy R.K."/>
            <person name="Rodriguez J.C."/>
            <person name="Van S.L."/>
            <person name="Yuan L."/>
            <person name="Wang Z."/>
            <person name="Xia Z."/>
            <person name="Xiao L."/>
            <person name="Anderson O.D."/>
            <person name="Ouyang S."/>
            <person name="Liang Y."/>
            <person name="Zimin A.V."/>
            <person name="Pertea G."/>
            <person name="Qi P."/>
            <person name="Bennetzen J.L."/>
            <person name="Dai X."/>
            <person name="Dawson M.W."/>
            <person name="Muller H.G."/>
            <person name="Kugler K."/>
            <person name="Rivarola-Duarte L."/>
            <person name="Spannagl M."/>
            <person name="Mayer K.F.X."/>
            <person name="Lu F.H."/>
            <person name="Bevan M.W."/>
            <person name="Leroy P."/>
            <person name="Li P."/>
            <person name="You F.M."/>
            <person name="Sun Q."/>
            <person name="Liu Z."/>
            <person name="Lyons E."/>
            <person name="Wicker T."/>
            <person name="Salzberg S.L."/>
            <person name="Devos K.M."/>
            <person name="Dvorak J."/>
        </authorList>
    </citation>
    <scope>NUCLEOTIDE SEQUENCE [LARGE SCALE GENOMIC DNA]</scope>
    <source>
        <strain evidence="1">cv. AL8/78</strain>
    </source>
</reference>
<reference evidence="2" key="2">
    <citation type="journal article" date="2017" name="Nat. Plants">
        <title>The Aegilops tauschii genome reveals multiple impacts of transposons.</title>
        <authorList>
            <person name="Zhao G."/>
            <person name="Zou C."/>
            <person name="Li K."/>
            <person name="Wang K."/>
            <person name="Li T."/>
            <person name="Gao L."/>
            <person name="Zhang X."/>
            <person name="Wang H."/>
            <person name="Yang Z."/>
            <person name="Liu X."/>
            <person name="Jiang W."/>
            <person name="Mao L."/>
            <person name="Kong X."/>
            <person name="Jiao Y."/>
            <person name="Jia J."/>
        </authorList>
    </citation>
    <scope>NUCLEOTIDE SEQUENCE [LARGE SCALE GENOMIC DNA]</scope>
    <source>
        <strain evidence="2">cv. AL8/78</strain>
    </source>
</reference>
<protein>
    <recommendedName>
        <fullName evidence="3">Reverse transcriptase domain-containing protein</fullName>
    </recommendedName>
</protein>